<feature type="region of interest" description="Disordered" evidence="8">
    <location>
        <begin position="411"/>
        <end position="433"/>
    </location>
</feature>
<keyword evidence="10" id="KW-1185">Reference proteome</keyword>
<evidence type="ECO:0000313" key="11">
    <source>
        <dbReference type="RefSeq" id="XP_011497624.1"/>
    </source>
</evidence>
<feature type="region of interest" description="Disordered" evidence="8">
    <location>
        <begin position="1"/>
        <end position="31"/>
    </location>
</feature>
<dbReference type="Proteomes" id="UP000695007">
    <property type="component" value="Unplaced"/>
</dbReference>
<dbReference type="GO" id="GO:0008481">
    <property type="term" value="F:sphingosine kinase activity"/>
    <property type="evidence" value="ECO:0007669"/>
    <property type="project" value="UniProtKB-EC"/>
</dbReference>
<evidence type="ECO:0000256" key="6">
    <source>
        <dbReference type="ARBA" id="ARBA00023136"/>
    </source>
</evidence>
<evidence type="ECO:0000256" key="7">
    <source>
        <dbReference type="ARBA" id="ARBA00044037"/>
    </source>
</evidence>
<dbReference type="InterPro" id="IPR017438">
    <property type="entry name" value="ATP-NAD_kinase_N"/>
</dbReference>
<keyword evidence="6" id="KW-0472">Membrane</keyword>
<dbReference type="GeneID" id="105361996"/>
<keyword evidence="5" id="KW-0067">ATP-binding</keyword>
<dbReference type="SUPFAM" id="SSF111331">
    <property type="entry name" value="NAD kinase/diacylglycerol kinase-like"/>
    <property type="match status" value="1"/>
</dbReference>
<dbReference type="KEGG" id="csol:105361996"/>
<sequence length="751" mass="84158">MRKVLRELPQPSGAGDEEPGTAEPLKNGGSPPGQAILEEIFYISSKRNTLYRVRLTERGLTLRKESNCGPSKTETILVDDIVGCRCMRSKRRNNGSCACRPGASRGQPHLVESTEPLQPHDEYDTSAYLYVYAYTLKRPKPAGRGTRRRERMTVTLRFRSFDKYEDNLREASRWRLAIKCLVGRLPVPRAYMSPAHRNLQSLLGACPDESRKLLVFLNPKSGPGRGRESFQRRVHPILAEAELPYDVFITRHSNYARDFVRSRDLSQWSGLVLVGGDGIVFEVINGLFQRPDWESCCQRLPIGVIPCGSGNGLAKSIAFSKQEPFDHNPVLISALSVVRRKLTQMDLVRIETRKQTLYSFLSVGWGLLADIDIESERLRAIGGQRFTIWSVARLIGLRTYRGVVYYLPCQPKANGEPPRIHEEPRISHSKSIGDELDRYSNEIQESRSYDGSFDREDGAYEARHTIVENDKAQDKKIKKKKKEEDREEEEEEEDGEGDEGDEEEEEEEEEGEKEGKEVEDEIEEEAEKGVENRKMANDRKVAKRLGREDQEHQIILDALTLETGTGDSVGRRRCDSFYSAKSCKSAYFSTGSGSISSTYHSVEDVDSPTSYADGDKRTVTYGPASSLPALTTKVPNSWTKVEGEFVMVQAAYQSHLGQDCHFAPRAKLADGVIWLLIIRAGISRTNLLQFLLGLSTGAHLSCPGVEMVAVQAFRIEPDTESGGLLTVDGEKVDYGPLQAEIFSSLATVMCP</sequence>
<dbReference type="InterPro" id="IPR045540">
    <property type="entry name" value="YegS/DAGK_C"/>
</dbReference>
<reference evidence="11" key="1">
    <citation type="submission" date="2025-08" db="UniProtKB">
        <authorList>
            <consortium name="RefSeq"/>
        </authorList>
    </citation>
    <scope>IDENTIFICATION</scope>
</reference>
<dbReference type="InterPro" id="IPR050187">
    <property type="entry name" value="Lipid_Phosphate_FormReg"/>
</dbReference>
<feature type="compositionally biased region" description="Basic and acidic residues" evidence="8">
    <location>
        <begin position="418"/>
        <end position="433"/>
    </location>
</feature>
<name>A0AAJ7DV72_9HYME</name>
<feature type="compositionally biased region" description="Basic and acidic residues" evidence="8">
    <location>
        <begin position="463"/>
        <end position="475"/>
    </location>
</feature>
<dbReference type="InterPro" id="IPR016064">
    <property type="entry name" value="NAD/diacylglycerol_kinase_sf"/>
</dbReference>
<evidence type="ECO:0000256" key="2">
    <source>
        <dbReference type="ARBA" id="ARBA00022679"/>
    </source>
</evidence>
<dbReference type="GO" id="GO:0005524">
    <property type="term" value="F:ATP binding"/>
    <property type="evidence" value="ECO:0007669"/>
    <property type="project" value="UniProtKB-KW"/>
</dbReference>
<dbReference type="AlphaFoldDB" id="A0AAJ7DV72"/>
<evidence type="ECO:0000313" key="10">
    <source>
        <dbReference type="Proteomes" id="UP000695007"/>
    </source>
</evidence>
<evidence type="ECO:0000256" key="8">
    <source>
        <dbReference type="SAM" id="MobiDB-lite"/>
    </source>
</evidence>
<keyword evidence="2" id="KW-0808">Transferase</keyword>
<protein>
    <recommendedName>
        <fullName evidence="7">sphingosine kinase</fullName>
        <ecNumber evidence="7">2.7.1.91</ecNumber>
    </recommendedName>
</protein>
<evidence type="ECO:0000259" key="9">
    <source>
        <dbReference type="PROSITE" id="PS50146"/>
    </source>
</evidence>
<keyword evidence="4" id="KW-0418">Kinase</keyword>
<proteinExistence type="predicted"/>
<dbReference type="RefSeq" id="XP_011497624.1">
    <property type="nucleotide sequence ID" value="XM_011499322.1"/>
</dbReference>
<dbReference type="GO" id="GO:0005737">
    <property type="term" value="C:cytoplasm"/>
    <property type="evidence" value="ECO:0007669"/>
    <property type="project" value="TreeGrafter"/>
</dbReference>
<dbReference type="SMART" id="SM00046">
    <property type="entry name" value="DAGKc"/>
    <property type="match status" value="1"/>
</dbReference>
<organism evidence="10 11">
    <name type="scientific">Ceratosolen solmsi marchali</name>
    <dbReference type="NCBI Taxonomy" id="326594"/>
    <lineage>
        <taxon>Eukaryota</taxon>
        <taxon>Metazoa</taxon>
        <taxon>Ecdysozoa</taxon>
        <taxon>Arthropoda</taxon>
        <taxon>Hexapoda</taxon>
        <taxon>Insecta</taxon>
        <taxon>Pterygota</taxon>
        <taxon>Neoptera</taxon>
        <taxon>Endopterygota</taxon>
        <taxon>Hymenoptera</taxon>
        <taxon>Apocrita</taxon>
        <taxon>Proctotrupomorpha</taxon>
        <taxon>Chalcidoidea</taxon>
        <taxon>Agaonidae</taxon>
        <taxon>Agaoninae</taxon>
        <taxon>Ceratosolen</taxon>
    </lineage>
</organism>
<dbReference type="GO" id="GO:0016020">
    <property type="term" value="C:membrane"/>
    <property type="evidence" value="ECO:0007669"/>
    <property type="project" value="TreeGrafter"/>
</dbReference>
<dbReference type="PROSITE" id="PS50146">
    <property type="entry name" value="DAGK"/>
    <property type="match status" value="1"/>
</dbReference>
<dbReference type="PANTHER" id="PTHR12358:SF112">
    <property type="entry name" value="LD11247P-RELATED"/>
    <property type="match status" value="1"/>
</dbReference>
<feature type="region of interest" description="Disordered" evidence="8">
    <location>
        <begin position="463"/>
        <end position="535"/>
    </location>
</feature>
<dbReference type="Pfam" id="PF19279">
    <property type="entry name" value="YegS_C"/>
    <property type="match status" value="1"/>
</dbReference>
<dbReference type="Gene3D" id="3.40.50.10330">
    <property type="entry name" value="Probable inorganic polyphosphate/atp-NAD kinase, domain 1"/>
    <property type="match status" value="1"/>
</dbReference>
<feature type="compositionally biased region" description="Acidic residues" evidence="8">
    <location>
        <begin position="485"/>
        <end position="526"/>
    </location>
</feature>
<dbReference type="GO" id="GO:0046512">
    <property type="term" value="P:sphingosine biosynthetic process"/>
    <property type="evidence" value="ECO:0007669"/>
    <property type="project" value="TreeGrafter"/>
</dbReference>
<keyword evidence="3" id="KW-0547">Nucleotide-binding</keyword>
<dbReference type="Gene3D" id="2.60.200.40">
    <property type="match status" value="2"/>
</dbReference>
<dbReference type="InterPro" id="IPR001206">
    <property type="entry name" value="Diacylglycerol_kinase_cat_dom"/>
</dbReference>
<accession>A0AAJ7DV72</accession>
<dbReference type="FunFam" id="3.40.50.10330:FF:000005">
    <property type="entry name" value="Sphingosine kinase 2"/>
    <property type="match status" value="1"/>
</dbReference>
<dbReference type="PANTHER" id="PTHR12358">
    <property type="entry name" value="SPHINGOSINE KINASE"/>
    <property type="match status" value="1"/>
</dbReference>
<dbReference type="GO" id="GO:0042981">
    <property type="term" value="P:regulation of apoptotic process"/>
    <property type="evidence" value="ECO:0007669"/>
    <property type="project" value="UniProtKB-ARBA"/>
</dbReference>
<evidence type="ECO:0000256" key="4">
    <source>
        <dbReference type="ARBA" id="ARBA00022777"/>
    </source>
</evidence>
<dbReference type="GO" id="GO:0012505">
    <property type="term" value="C:endomembrane system"/>
    <property type="evidence" value="ECO:0007669"/>
    <property type="project" value="UniProtKB-SubCell"/>
</dbReference>
<evidence type="ECO:0000256" key="1">
    <source>
        <dbReference type="ARBA" id="ARBA00004308"/>
    </source>
</evidence>
<comment type="subcellular location">
    <subcellularLocation>
        <location evidence="1">Endomembrane system</location>
    </subcellularLocation>
</comment>
<dbReference type="CTD" id="326219"/>
<feature type="domain" description="DAGKc" evidence="9">
    <location>
        <begin position="208"/>
        <end position="354"/>
    </location>
</feature>
<dbReference type="Pfam" id="PF00781">
    <property type="entry name" value="DAGK_cat"/>
    <property type="match status" value="1"/>
</dbReference>
<evidence type="ECO:0000256" key="3">
    <source>
        <dbReference type="ARBA" id="ARBA00022741"/>
    </source>
</evidence>
<gene>
    <name evidence="11" type="primary">LOC105361996</name>
</gene>
<dbReference type="EC" id="2.7.1.91" evidence="7"/>
<evidence type="ECO:0000256" key="5">
    <source>
        <dbReference type="ARBA" id="ARBA00022840"/>
    </source>
</evidence>